<dbReference type="Proteomes" id="UP000475582">
    <property type="component" value="Unassembled WGS sequence"/>
</dbReference>
<dbReference type="InterPro" id="IPR035919">
    <property type="entry name" value="EAL_sf"/>
</dbReference>
<comment type="catalytic activity">
    <reaction evidence="1">
        <text>3',3'-c-di-GMP + H2O = 5'-phosphoguanylyl(3'-&gt;5')guanosine + H(+)</text>
        <dbReference type="Rhea" id="RHEA:24902"/>
        <dbReference type="ChEBI" id="CHEBI:15377"/>
        <dbReference type="ChEBI" id="CHEBI:15378"/>
        <dbReference type="ChEBI" id="CHEBI:58754"/>
        <dbReference type="ChEBI" id="CHEBI:58805"/>
        <dbReference type="EC" id="3.1.4.52"/>
    </reaction>
    <physiologicalReaction direction="left-to-right" evidence="1">
        <dbReference type="Rhea" id="RHEA:24903"/>
    </physiologicalReaction>
</comment>
<dbReference type="PROSITE" id="PS50883">
    <property type="entry name" value="EAL"/>
    <property type="match status" value="1"/>
</dbReference>
<comment type="caution">
    <text evidence="5">The sequence shown here is derived from an EMBL/GenBank/DDBJ whole genome shotgun (WGS) entry which is preliminary data.</text>
</comment>
<dbReference type="CDD" id="cd01949">
    <property type="entry name" value="GGDEF"/>
    <property type="match status" value="1"/>
</dbReference>
<dbReference type="Pfam" id="PF08448">
    <property type="entry name" value="PAS_4"/>
    <property type="match status" value="1"/>
</dbReference>
<feature type="domain" description="PAS" evidence="2">
    <location>
        <begin position="13"/>
        <end position="83"/>
    </location>
</feature>
<dbReference type="CDD" id="cd01948">
    <property type="entry name" value="EAL"/>
    <property type="match status" value="1"/>
</dbReference>
<evidence type="ECO:0000259" key="3">
    <source>
        <dbReference type="PROSITE" id="PS50883"/>
    </source>
</evidence>
<dbReference type="CDD" id="cd00130">
    <property type="entry name" value="PAS"/>
    <property type="match status" value="1"/>
</dbReference>
<dbReference type="PANTHER" id="PTHR44757">
    <property type="entry name" value="DIGUANYLATE CYCLASE DGCP"/>
    <property type="match status" value="1"/>
</dbReference>
<evidence type="ECO:0000313" key="6">
    <source>
        <dbReference type="Proteomes" id="UP000475582"/>
    </source>
</evidence>
<dbReference type="SUPFAM" id="SSF55073">
    <property type="entry name" value="Nucleotide cyclase"/>
    <property type="match status" value="1"/>
</dbReference>
<proteinExistence type="predicted"/>
<feature type="domain" description="GGDEF" evidence="4">
    <location>
        <begin position="161"/>
        <end position="296"/>
    </location>
</feature>
<gene>
    <name evidence="5" type="ORF">GM676_06550</name>
</gene>
<dbReference type="SMART" id="SM00052">
    <property type="entry name" value="EAL"/>
    <property type="match status" value="1"/>
</dbReference>
<evidence type="ECO:0000259" key="2">
    <source>
        <dbReference type="PROSITE" id="PS50112"/>
    </source>
</evidence>
<dbReference type="Gene3D" id="3.30.450.20">
    <property type="entry name" value="PAS domain"/>
    <property type="match status" value="1"/>
</dbReference>
<keyword evidence="6" id="KW-1185">Reference proteome</keyword>
<dbReference type="PROSITE" id="PS50112">
    <property type="entry name" value="PAS"/>
    <property type="match status" value="1"/>
</dbReference>
<dbReference type="InterPro" id="IPR043128">
    <property type="entry name" value="Rev_trsase/Diguanyl_cyclase"/>
</dbReference>
<dbReference type="AlphaFoldDB" id="A0A6L6PEV5"/>
<dbReference type="SMART" id="SM00091">
    <property type="entry name" value="PAS"/>
    <property type="match status" value="1"/>
</dbReference>
<reference evidence="5 6" key="1">
    <citation type="submission" date="2019-11" db="EMBL/GenBank/DDBJ databases">
        <title>Type strains purchased from KCTC, JCM and DSMZ.</title>
        <authorList>
            <person name="Lu H."/>
        </authorList>
    </citation>
    <scope>NUCLEOTIDE SEQUENCE [LARGE SCALE GENOMIC DNA]</scope>
    <source>
        <strain evidence="5 6">KCTC 22382</strain>
    </source>
</reference>
<dbReference type="NCBIfam" id="TIGR00229">
    <property type="entry name" value="sensory_box"/>
    <property type="match status" value="1"/>
</dbReference>
<dbReference type="PANTHER" id="PTHR44757:SF2">
    <property type="entry name" value="BIOFILM ARCHITECTURE MAINTENANCE PROTEIN MBAA"/>
    <property type="match status" value="1"/>
</dbReference>
<dbReference type="SUPFAM" id="SSF55785">
    <property type="entry name" value="PYP-like sensor domain (PAS domain)"/>
    <property type="match status" value="1"/>
</dbReference>
<dbReference type="OrthoDB" id="9813903at2"/>
<dbReference type="Pfam" id="PF00563">
    <property type="entry name" value="EAL"/>
    <property type="match status" value="1"/>
</dbReference>
<dbReference type="Gene3D" id="3.20.20.450">
    <property type="entry name" value="EAL domain"/>
    <property type="match status" value="1"/>
</dbReference>
<dbReference type="SMART" id="SM00267">
    <property type="entry name" value="GGDEF"/>
    <property type="match status" value="1"/>
</dbReference>
<dbReference type="FunFam" id="3.20.20.450:FF:000001">
    <property type="entry name" value="Cyclic di-GMP phosphodiesterase yahA"/>
    <property type="match status" value="1"/>
</dbReference>
<protein>
    <submittedName>
        <fullName evidence="5">EAL domain-containing protein</fullName>
    </submittedName>
</protein>
<dbReference type="SUPFAM" id="SSF141868">
    <property type="entry name" value="EAL domain-like"/>
    <property type="match status" value="1"/>
</dbReference>
<evidence type="ECO:0000259" key="4">
    <source>
        <dbReference type="PROSITE" id="PS50887"/>
    </source>
</evidence>
<name>A0A6L6PEV5_9BURK</name>
<dbReference type="InterPro" id="IPR029787">
    <property type="entry name" value="Nucleotide_cyclase"/>
</dbReference>
<dbReference type="EMBL" id="WNKY01000004">
    <property type="protein sequence ID" value="MTV37239.1"/>
    <property type="molecule type" value="Genomic_DNA"/>
</dbReference>
<dbReference type="NCBIfam" id="TIGR00254">
    <property type="entry name" value="GGDEF"/>
    <property type="match status" value="1"/>
</dbReference>
<dbReference type="InterPro" id="IPR001633">
    <property type="entry name" value="EAL_dom"/>
</dbReference>
<dbReference type="InterPro" id="IPR052155">
    <property type="entry name" value="Biofilm_reg_signaling"/>
</dbReference>
<dbReference type="InterPro" id="IPR000014">
    <property type="entry name" value="PAS"/>
</dbReference>
<dbReference type="FunFam" id="3.30.70.270:FF:000001">
    <property type="entry name" value="Diguanylate cyclase domain protein"/>
    <property type="match status" value="1"/>
</dbReference>
<dbReference type="Pfam" id="PF00990">
    <property type="entry name" value="GGDEF"/>
    <property type="match status" value="1"/>
</dbReference>
<dbReference type="PROSITE" id="PS50887">
    <property type="entry name" value="GGDEF"/>
    <property type="match status" value="1"/>
</dbReference>
<dbReference type="GO" id="GO:0071732">
    <property type="term" value="P:cellular response to nitric oxide"/>
    <property type="evidence" value="ECO:0007669"/>
    <property type="project" value="UniProtKB-ARBA"/>
</dbReference>
<feature type="domain" description="EAL" evidence="3">
    <location>
        <begin position="305"/>
        <end position="557"/>
    </location>
</feature>
<evidence type="ECO:0000256" key="1">
    <source>
        <dbReference type="ARBA" id="ARBA00051114"/>
    </source>
</evidence>
<sequence>MQGPIKSHTQALRAAALTATLESISDAVLMLGHDWEIRYMNGNAERLTKVKREDVLGRNLWEVFPESVGGPYYRAYHKAVETNTAVTFEEHYAPLDLWTEIRAYPSEEGLTIYFRDISERRAREAENHRLAFYDKLTGLPNRQLLLDRLGHALSLSRRNGRPGAVLFIDLDHFKSINDTRGHDKGDLLLQQVADRLNDAVRGCDTVARFGGDEFVVLLEELGTDAAALARDIAAKLLQAFHAPFDVEGVEHYSTPSIGVALFGRENVSIDDILKRADLAMYQAKAAGRNNVSFFDPAMEARVSARAELETDLRRALVNKEFELHYQPLASIGGELSGVEALVRWRHPQRGMVSPAEFIPVAEETNMILRLGCWVLIEACGLLARWAGDERTAALDMSVNVSAVQFHRPDFVEQVMAVLKQTGARPDRLRLELTESLLLNDVESAIQKMLRLRELGVRFAVDDFGTGYSSLSYLHRLPLSQLKIDRSFIWDALKEGHGAAIVRMIVGLGKTLGMSILAEGVETPEQLSFVMAEGCHYYQGYLYSKPLPESQLADFLHR</sequence>
<evidence type="ECO:0000313" key="5">
    <source>
        <dbReference type="EMBL" id="MTV37239.1"/>
    </source>
</evidence>
<dbReference type="GO" id="GO:0071111">
    <property type="term" value="F:cyclic-guanylate-specific phosphodiesterase activity"/>
    <property type="evidence" value="ECO:0007669"/>
    <property type="project" value="UniProtKB-EC"/>
</dbReference>
<organism evidence="5 6">
    <name type="scientific">Duganella radicis</name>
    <dbReference type="NCBI Taxonomy" id="551988"/>
    <lineage>
        <taxon>Bacteria</taxon>
        <taxon>Pseudomonadati</taxon>
        <taxon>Pseudomonadota</taxon>
        <taxon>Betaproteobacteria</taxon>
        <taxon>Burkholderiales</taxon>
        <taxon>Oxalobacteraceae</taxon>
        <taxon>Telluria group</taxon>
        <taxon>Duganella</taxon>
    </lineage>
</organism>
<dbReference type="Gene3D" id="3.30.70.270">
    <property type="match status" value="1"/>
</dbReference>
<dbReference type="InterPro" id="IPR035965">
    <property type="entry name" value="PAS-like_dom_sf"/>
</dbReference>
<accession>A0A6L6PEV5</accession>
<dbReference type="InterPro" id="IPR013656">
    <property type="entry name" value="PAS_4"/>
</dbReference>
<dbReference type="InterPro" id="IPR000160">
    <property type="entry name" value="GGDEF_dom"/>
</dbReference>